<dbReference type="GlyGen" id="G3H3I8">
    <property type="glycosylation" value="1 site"/>
</dbReference>
<organism evidence="2 3">
    <name type="scientific">Cricetulus griseus</name>
    <name type="common">Chinese hamster</name>
    <name type="synonym">Cricetulus barabensis griseus</name>
    <dbReference type="NCBI Taxonomy" id="10029"/>
    <lineage>
        <taxon>Eukaryota</taxon>
        <taxon>Metazoa</taxon>
        <taxon>Chordata</taxon>
        <taxon>Craniata</taxon>
        <taxon>Vertebrata</taxon>
        <taxon>Euteleostomi</taxon>
        <taxon>Mammalia</taxon>
        <taxon>Eutheria</taxon>
        <taxon>Euarchontoglires</taxon>
        <taxon>Glires</taxon>
        <taxon>Rodentia</taxon>
        <taxon>Myomorpha</taxon>
        <taxon>Muroidea</taxon>
        <taxon>Cricetidae</taxon>
        <taxon>Cricetinae</taxon>
        <taxon>Cricetulus</taxon>
    </lineage>
</organism>
<proteinExistence type="predicted"/>
<feature type="compositionally biased region" description="Polar residues" evidence="1">
    <location>
        <begin position="1"/>
        <end position="21"/>
    </location>
</feature>
<dbReference type="InParanoid" id="G3H3I8"/>
<evidence type="ECO:0000313" key="3">
    <source>
        <dbReference type="Proteomes" id="UP000001075"/>
    </source>
</evidence>
<protein>
    <submittedName>
        <fullName evidence="2">Uncharacterized protein</fullName>
    </submittedName>
</protein>
<evidence type="ECO:0000256" key="1">
    <source>
        <dbReference type="SAM" id="MobiDB-lite"/>
    </source>
</evidence>
<gene>
    <name evidence="2" type="ORF">I79_004835</name>
</gene>
<dbReference type="AlphaFoldDB" id="G3H3I8"/>
<name>G3H3I8_CRIGR</name>
<evidence type="ECO:0000313" key="2">
    <source>
        <dbReference type="EMBL" id="EGW02184.1"/>
    </source>
</evidence>
<accession>G3H3I8</accession>
<sequence length="53" mass="5562">MTVGQALSSLPQPFQPSGQANLTPTPSPSLSPPTDSAGEQAPFGCQREHFRIP</sequence>
<reference evidence="3" key="1">
    <citation type="journal article" date="2011" name="Nat. Biotechnol.">
        <title>The genomic sequence of the Chinese hamster ovary (CHO)-K1 cell line.</title>
        <authorList>
            <person name="Xu X."/>
            <person name="Nagarajan H."/>
            <person name="Lewis N.E."/>
            <person name="Pan S."/>
            <person name="Cai Z."/>
            <person name="Liu X."/>
            <person name="Chen W."/>
            <person name="Xie M."/>
            <person name="Wang W."/>
            <person name="Hammond S."/>
            <person name="Andersen M.R."/>
            <person name="Neff N."/>
            <person name="Passarelli B."/>
            <person name="Koh W."/>
            <person name="Fan H.C."/>
            <person name="Wang J."/>
            <person name="Gui Y."/>
            <person name="Lee K.H."/>
            <person name="Betenbaugh M.J."/>
            <person name="Quake S.R."/>
            <person name="Famili I."/>
            <person name="Palsson B.O."/>
            <person name="Wang J."/>
        </authorList>
    </citation>
    <scope>NUCLEOTIDE SEQUENCE [LARGE SCALE GENOMIC DNA]</scope>
    <source>
        <strain evidence="3">CHO K1 cell line</strain>
    </source>
</reference>
<feature type="region of interest" description="Disordered" evidence="1">
    <location>
        <begin position="1"/>
        <end position="53"/>
    </location>
</feature>
<dbReference type="EMBL" id="JH000127">
    <property type="protein sequence ID" value="EGW02184.1"/>
    <property type="molecule type" value="Genomic_DNA"/>
</dbReference>
<dbReference type="Proteomes" id="UP000001075">
    <property type="component" value="Unassembled WGS sequence"/>
</dbReference>